<sequence>MVYFKYFYSFCFALFGAFIAQKLHLPIPWLLGPLFITALLKINNVPIECHKSARQIGLLIIGLSLGLYFTPDMIRIVLSHWMVLLCGLAFALILGALTACIIYKWGDVDFKTAWFASAVGGANEMANLAEHYRARVDKVASAHALRVVLVVVIIPFFYEFMSWQGTDLTEIASIPVHWGNFALLFILCLIGCFIFKKFKLPNPWTFGPLLVAMLLTANSIQLSSIPPSILHLGQVLLGWSLGNKFSQSFFKTAPKYMSVVACANILSIALAFLFSYILIFFVDLPLPTILLGLAPGGVAEMTLTAKVLHLGVPMVTAFHVVRMIGVMSTVGPLYFYIDKKFNPDHKKID</sequence>
<dbReference type="InterPro" id="IPR007820">
    <property type="entry name" value="AbrB_fam"/>
</dbReference>
<evidence type="ECO:0000313" key="3">
    <source>
        <dbReference type="Proteomes" id="UP000064939"/>
    </source>
</evidence>
<gene>
    <name evidence="2" type="ORF">AOY20_13790</name>
</gene>
<feature type="transmembrane region" description="Helical" evidence="1">
    <location>
        <begin position="317"/>
        <end position="337"/>
    </location>
</feature>
<keyword evidence="1" id="KW-0472">Membrane</keyword>
<dbReference type="STRING" id="1324350.AOY20_13790"/>
<evidence type="ECO:0000256" key="1">
    <source>
        <dbReference type="SAM" id="Phobius"/>
    </source>
</evidence>
<dbReference type="Proteomes" id="UP000064939">
    <property type="component" value="Chromosome"/>
</dbReference>
<dbReference type="PANTHER" id="PTHR38457:SF1">
    <property type="entry name" value="REGULATOR ABRB-RELATED"/>
    <property type="match status" value="1"/>
</dbReference>
<dbReference type="InterPro" id="IPR017516">
    <property type="entry name" value="AbrB_dup"/>
</dbReference>
<keyword evidence="3" id="KW-1185">Reference proteome</keyword>
<keyword evidence="2" id="KW-0560">Oxidoreductase</keyword>
<dbReference type="RefSeq" id="WP_054582406.1">
    <property type="nucleotide sequence ID" value="NZ_CP012808.1"/>
</dbReference>
<feature type="transmembrane region" description="Helical" evidence="1">
    <location>
        <begin position="52"/>
        <end position="69"/>
    </location>
</feature>
<proteinExistence type="predicted"/>
<evidence type="ECO:0000313" key="2">
    <source>
        <dbReference type="EMBL" id="ALH96527.1"/>
    </source>
</evidence>
<feature type="transmembrane region" description="Helical" evidence="1">
    <location>
        <begin position="258"/>
        <end position="282"/>
    </location>
</feature>
<keyword evidence="1" id="KW-0812">Transmembrane</keyword>
<dbReference type="PANTHER" id="PTHR38457">
    <property type="entry name" value="REGULATOR ABRB-RELATED"/>
    <property type="match status" value="1"/>
</dbReference>
<dbReference type="KEGG" id="aei:AOY20_13790"/>
<keyword evidence="2" id="KW-0503">Monooxygenase</keyword>
<dbReference type="GO" id="GO:0004497">
    <property type="term" value="F:monooxygenase activity"/>
    <property type="evidence" value="ECO:0007669"/>
    <property type="project" value="UniProtKB-KW"/>
</dbReference>
<feature type="transmembrane region" description="Helical" evidence="1">
    <location>
        <begin position="6"/>
        <end position="31"/>
    </location>
</feature>
<dbReference type="NCBIfam" id="TIGR03082">
    <property type="entry name" value="Gneg_AbrB_dup"/>
    <property type="match status" value="2"/>
</dbReference>
<dbReference type="AlphaFoldDB" id="A0A0N9WGA3"/>
<keyword evidence="1" id="KW-1133">Transmembrane helix</keyword>
<organism evidence="2 3">
    <name type="scientific">Acinetobacter equi</name>
    <dbReference type="NCBI Taxonomy" id="1324350"/>
    <lineage>
        <taxon>Bacteria</taxon>
        <taxon>Pseudomonadati</taxon>
        <taxon>Pseudomonadota</taxon>
        <taxon>Gammaproteobacteria</taxon>
        <taxon>Moraxellales</taxon>
        <taxon>Moraxellaceae</taxon>
        <taxon>Acinetobacter</taxon>
    </lineage>
</organism>
<name>A0A0N9WGA3_9GAMM</name>
<reference evidence="2 3" key="1">
    <citation type="journal article" date="2015" name="Int. J. Syst. Evol. Microbiol.">
        <title>Acinetobacter equi sp. nov. isolated from horse faeces.</title>
        <authorList>
            <person name="Poppel M.T."/>
            <person name="Skiebe E."/>
            <person name="Laue M."/>
            <person name="Bergmann H."/>
            <person name="Ebersberger I."/>
            <person name="Garn T."/>
            <person name="Fruth A."/>
            <person name="Baumgardt S."/>
            <person name="Busse H.J."/>
            <person name="Wilharm G."/>
        </authorList>
    </citation>
    <scope>NUCLEOTIDE SEQUENCE [LARGE SCALE GENOMIC DNA]</scope>
    <source>
        <strain evidence="2 3">114</strain>
    </source>
</reference>
<feature type="transmembrane region" description="Helical" evidence="1">
    <location>
        <begin position="178"/>
        <end position="195"/>
    </location>
</feature>
<dbReference type="Pfam" id="PF05145">
    <property type="entry name" value="AbrB"/>
    <property type="match status" value="1"/>
</dbReference>
<feature type="transmembrane region" description="Helical" evidence="1">
    <location>
        <begin position="81"/>
        <end position="103"/>
    </location>
</feature>
<dbReference type="GO" id="GO:0016020">
    <property type="term" value="C:membrane"/>
    <property type="evidence" value="ECO:0007669"/>
    <property type="project" value="InterPro"/>
</dbReference>
<accession>A0A0N9WGA3</accession>
<dbReference type="GO" id="GO:0010468">
    <property type="term" value="P:regulation of gene expression"/>
    <property type="evidence" value="ECO:0007669"/>
    <property type="project" value="InterPro"/>
</dbReference>
<protein>
    <submittedName>
        <fullName evidence="2">Ammonia monooxygenase</fullName>
    </submittedName>
</protein>
<feature type="transmembrane region" description="Helical" evidence="1">
    <location>
        <begin position="139"/>
        <end position="158"/>
    </location>
</feature>
<dbReference type="EMBL" id="CP012808">
    <property type="protein sequence ID" value="ALH96527.1"/>
    <property type="molecule type" value="Genomic_DNA"/>
</dbReference>
<dbReference type="PIRSF" id="PIRSF038991">
    <property type="entry name" value="Protein_AbrB"/>
    <property type="match status" value="1"/>
</dbReference>
<dbReference type="OrthoDB" id="8527964at2"/>